<evidence type="ECO:0000256" key="2">
    <source>
        <dbReference type="ARBA" id="ARBA00004496"/>
    </source>
</evidence>
<dbReference type="Pfam" id="PF22199">
    <property type="entry name" value="FKBP26_IF"/>
    <property type="match status" value="1"/>
</dbReference>
<feature type="domain" description="PPIase FKBP-type" evidence="10">
    <location>
        <begin position="12"/>
        <end position="116"/>
    </location>
</feature>
<dbReference type="Gene3D" id="3.10.50.40">
    <property type="match status" value="1"/>
</dbReference>
<dbReference type="InterPro" id="IPR001179">
    <property type="entry name" value="PPIase_FKBP_dom"/>
</dbReference>
<evidence type="ECO:0000259" key="10">
    <source>
        <dbReference type="PROSITE" id="PS50059"/>
    </source>
</evidence>
<keyword evidence="5 8" id="KW-0697">Rotamase</keyword>
<dbReference type="InterPro" id="IPR040825">
    <property type="entry name" value="FKBP26_C"/>
</dbReference>
<evidence type="ECO:0000313" key="11">
    <source>
        <dbReference type="EMBL" id="HDS11051.1"/>
    </source>
</evidence>
<dbReference type="PANTHER" id="PTHR47861">
    <property type="entry name" value="FKBP-TYPE PEPTIDYL-PROLYL CIS-TRANS ISOMERASE SLYD"/>
    <property type="match status" value="1"/>
</dbReference>
<evidence type="ECO:0000256" key="3">
    <source>
        <dbReference type="ARBA" id="ARBA00006577"/>
    </source>
</evidence>
<dbReference type="Pfam" id="PF18046">
    <property type="entry name" value="FKBP26_C"/>
    <property type="match status" value="1"/>
</dbReference>
<dbReference type="Gene3D" id="2.40.10.330">
    <property type="match status" value="1"/>
</dbReference>
<dbReference type="GO" id="GO:0042026">
    <property type="term" value="P:protein refolding"/>
    <property type="evidence" value="ECO:0007669"/>
    <property type="project" value="UniProtKB-ARBA"/>
</dbReference>
<dbReference type="InterPro" id="IPR054016">
    <property type="entry name" value="FKBP26_IF"/>
</dbReference>
<comment type="caution">
    <text evidence="11">The sequence shown here is derived from an EMBL/GenBank/DDBJ whole genome shotgun (WGS) entry which is preliminary data.</text>
</comment>
<evidence type="ECO:0000256" key="5">
    <source>
        <dbReference type="ARBA" id="ARBA00023110"/>
    </source>
</evidence>
<dbReference type="PROSITE" id="PS50059">
    <property type="entry name" value="FKBP_PPIASE"/>
    <property type="match status" value="1"/>
</dbReference>
<comment type="catalytic activity">
    <reaction evidence="1 8 9">
        <text>[protein]-peptidylproline (omega=180) = [protein]-peptidylproline (omega=0)</text>
        <dbReference type="Rhea" id="RHEA:16237"/>
        <dbReference type="Rhea" id="RHEA-COMP:10747"/>
        <dbReference type="Rhea" id="RHEA-COMP:10748"/>
        <dbReference type="ChEBI" id="CHEBI:83833"/>
        <dbReference type="ChEBI" id="CHEBI:83834"/>
        <dbReference type="EC" id="5.2.1.8"/>
    </reaction>
</comment>
<protein>
    <recommendedName>
        <fullName evidence="9">Peptidyl-prolyl cis-trans isomerase</fullName>
        <ecNumber evidence="9">5.2.1.8</ecNumber>
    </recommendedName>
</protein>
<reference evidence="11" key="1">
    <citation type="journal article" date="2020" name="mSystems">
        <title>Genome- and Community-Level Interaction Insights into Carbon Utilization and Element Cycling Functions of Hydrothermarchaeota in Hydrothermal Sediment.</title>
        <authorList>
            <person name="Zhou Z."/>
            <person name="Liu Y."/>
            <person name="Xu W."/>
            <person name="Pan J."/>
            <person name="Luo Z.H."/>
            <person name="Li M."/>
        </authorList>
    </citation>
    <scope>NUCLEOTIDE SEQUENCE [LARGE SCALE GENOMIC DNA]</scope>
    <source>
        <strain evidence="11">SpSt-123</strain>
    </source>
</reference>
<comment type="subcellular location">
    <subcellularLocation>
        <location evidence="2">Cytoplasm</location>
    </subcellularLocation>
</comment>
<name>A0A7C1IG40_9CREN</name>
<evidence type="ECO:0000256" key="1">
    <source>
        <dbReference type="ARBA" id="ARBA00000971"/>
    </source>
</evidence>
<evidence type="ECO:0000256" key="9">
    <source>
        <dbReference type="RuleBase" id="RU003915"/>
    </source>
</evidence>
<proteinExistence type="inferred from homology"/>
<evidence type="ECO:0000256" key="7">
    <source>
        <dbReference type="ARBA" id="ARBA00023235"/>
    </source>
</evidence>
<dbReference type="InterPro" id="IPR046357">
    <property type="entry name" value="PPIase_dom_sf"/>
</dbReference>
<accession>A0A7C1IG40</accession>
<comment type="similarity">
    <text evidence="3 9">Belongs to the FKBP-type PPIase family.</text>
</comment>
<dbReference type="GO" id="GO:0003755">
    <property type="term" value="F:peptidyl-prolyl cis-trans isomerase activity"/>
    <property type="evidence" value="ECO:0007669"/>
    <property type="project" value="UniProtKB-UniRule"/>
</dbReference>
<organism evidence="11">
    <name type="scientific">Fervidicoccus fontis</name>
    <dbReference type="NCBI Taxonomy" id="683846"/>
    <lineage>
        <taxon>Archaea</taxon>
        <taxon>Thermoproteota</taxon>
        <taxon>Thermoprotei</taxon>
        <taxon>Fervidicoccales</taxon>
        <taxon>Fervidicoccaceae</taxon>
        <taxon>Fervidicoccus</taxon>
    </lineage>
</organism>
<evidence type="ECO:0000256" key="4">
    <source>
        <dbReference type="ARBA" id="ARBA00022490"/>
    </source>
</evidence>
<keyword evidence="7 8" id="KW-0413">Isomerase</keyword>
<dbReference type="SUPFAM" id="SSF54534">
    <property type="entry name" value="FKBP-like"/>
    <property type="match status" value="1"/>
</dbReference>
<dbReference type="AlphaFoldDB" id="A0A7C1IG40"/>
<keyword evidence="6" id="KW-0143">Chaperone</keyword>
<dbReference type="GO" id="GO:0005737">
    <property type="term" value="C:cytoplasm"/>
    <property type="evidence" value="ECO:0007669"/>
    <property type="project" value="UniProtKB-SubCell"/>
</dbReference>
<sequence>MIGGVNMPFSNGDFLLVHYTAKVKETGEIIDTTIEEDAKNYGIYSSEREYEPILVIIGEGRIVKGLEEKLRELNEGEEAVFEVPPEKAYGARDPSKIKRIPLREFAKANIEPVPGKVVEINGLPAVVREVGGGRVLVDFNHPLAGKVIEYKAKVVKHVTDEYEKLKLLLKRRFKTKSIDSYDIKLSDDKTSLTVKIPEKDMLLQDIQLAKRAFAREVFTYFPSIVKISFVEELEKQQKAEAKEEAPSSQTE</sequence>
<gene>
    <name evidence="11" type="ORF">ENO04_05515</name>
</gene>
<dbReference type="Pfam" id="PF00254">
    <property type="entry name" value="FKBP_C"/>
    <property type="match status" value="1"/>
</dbReference>
<dbReference type="Gene3D" id="3.30.70.2210">
    <property type="match status" value="1"/>
</dbReference>
<dbReference type="PANTHER" id="PTHR47861:SF3">
    <property type="entry name" value="FKBP-TYPE PEPTIDYL-PROLYL CIS-TRANS ISOMERASE SLYD"/>
    <property type="match status" value="1"/>
</dbReference>
<evidence type="ECO:0000256" key="8">
    <source>
        <dbReference type="PROSITE-ProRule" id="PRU00277"/>
    </source>
</evidence>
<dbReference type="InterPro" id="IPR048261">
    <property type="entry name" value="SlpA/SlyD-like_ins_sf"/>
</dbReference>
<dbReference type="EMBL" id="DSDY01000166">
    <property type="protein sequence ID" value="HDS11051.1"/>
    <property type="molecule type" value="Genomic_DNA"/>
</dbReference>
<keyword evidence="4" id="KW-0963">Cytoplasm</keyword>
<dbReference type="EC" id="5.2.1.8" evidence="9"/>
<evidence type="ECO:0000256" key="6">
    <source>
        <dbReference type="ARBA" id="ARBA00023186"/>
    </source>
</evidence>